<organism evidence="1 2">
    <name type="scientific">Mycena rosella</name>
    <name type="common">Pink bonnet</name>
    <name type="synonym">Agaricus rosellus</name>
    <dbReference type="NCBI Taxonomy" id="1033263"/>
    <lineage>
        <taxon>Eukaryota</taxon>
        <taxon>Fungi</taxon>
        <taxon>Dikarya</taxon>
        <taxon>Basidiomycota</taxon>
        <taxon>Agaricomycotina</taxon>
        <taxon>Agaricomycetes</taxon>
        <taxon>Agaricomycetidae</taxon>
        <taxon>Agaricales</taxon>
        <taxon>Marasmiineae</taxon>
        <taxon>Mycenaceae</taxon>
        <taxon>Mycena</taxon>
    </lineage>
</organism>
<keyword evidence="2" id="KW-1185">Reference proteome</keyword>
<name>A0AAD7CVA7_MYCRO</name>
<evidence type="ECO:0000313" key="1">
    <source>
        <dbReference type="EMBL" id="KAJ7664772.1"/>
    </source>
</evidence>
<dbReference type="AlphaFoldDB" id="A0AAD7CVA7"/>
<reference evidence="1" key="1">
    <citation type="submission" date="2023-03" db="EMBL/GenBank/DDBJ databases">
        <title>Massive genome expansion in bonnet fungi (Mycena s.s.) driven by repeated elements and novel gene families across ecological guilds.</title>
        <authorList>
            <consortium name="Lawrence Berkeley National Laboratory"/>
            <person name="Harder C.B."/>
            <person name="Miyauchi S."/>
            <person name="Viragh M."/>
            <person name="Kuo A."/>
            <person name="Thoen E."/>
            <person name="Andreopoulos B."/>
            <person name="Lu D."/>
            <person name="Skrede I."/>
            <person name="Drula E."/>
            <person name="Henrissat B."/>
            <person name="Morin E."/>
            <person name="Kohler A."/>
            <person name="Barry K."/>
            <person name="LaButti K."/>
            <person name="Morin E."/>
            <person name="Salamov A."/>
            <person name="Lipzen A."/>
            <person name="Mereny Z."/>
            <person name="Hegedus B."/>
            <person name="Baldrian P."/>
            <person name="Stursova M."/>
            <person name="Weitz H."/>
            <person name="Taylor A."/>
            <person name="Grigoriev I.V."/>
            <person name="Nagy L.G."/>
            <person name="Martin F."/>
            <person name="Kauserud H."/>
        </authorList>
    </citation>
    <scope>NUCLEOTIDE SEQUENCE</scope>
    <source>
        <strain evidence="1">CBHHK067</strain>
    </source>
</reference>
<proteinExistence type="predicted"/>
<comment type="caution">
    <text evidence="1">The sequence shown here is derived from an EMBL/GenBank/DDBJ whole genome shotgun (WGS) entry which is preliminary data.</text>
</comment>
<dbReference type="Proteomes" id="UP001221757">
    <property type="component" value="Unassembled WGS sequence"/>
</dbReference>
<evidence type="ECO:0000313" key="2">
    <source>
        <dbReference type="Proteomes" id="UP001221757"/>
    </source>
</evidence>
<protein>
    <submittedName>
        <fullName evidence="1">Uncharacterized protein</fullName>
    </submittedName>
</protein>
<sequence length="76" mass="8152">MWPLTRESGARTPSTATLVGVASRVPALRASRCPSPSLDFGERELFHTGCRGSVRSRGMGEWHCEAGLCTFGTAEV</sequence>
<dbReference type="EMBL" id="JARKIE010000221">
    <property type="protein sequence ID" value="KAJ7664772.1"/>
    <property type="molecule type" value="Genomic_DNA"/>
</dbReference>
<gene>
    <name evidence="1" type="ORF">B0H17DRAFT_1091602</name>
</gene>
<accession>A0AAD7CVA7</accession>